<dbReference type="Proteomes" id="UP000034107">
    <property type="component" value="Unassembled WGS sequence"/>
</dbReference>
<dbReference type="EMBL" id="LCLS01000017">
    <property type="protein sequence ID" value="KKU21422.1"/>
    <property type="molecule type" value="Genomic_DNA"/>
</dbReference>
<name>A0A0G1NM34_9BACT</name>
<comment type="caution">
    <text evidence="2">The sequence shown here is derived from an EMBL/GenBank/DDBJ whole genome shotgun (WGS) entry which is preliminary data.</text>
</comment>
<reference evidence="2 3" key="1">
    <citation type="journal article" date="2015" name="Nature">
        <title>rRNA introns, odd ribosomes, and small enigmatic genomes across a large radiation of phyla.</title>
        <authorList>
            <person name="Brown C.T."/>
            <person name="Hug L.A."/>
            <person name="Thomas B.C."/>
            <person name="Sharon I."/>
            <person name="Castelle C.J."/>
            <person name="Singh A."/>
            <person name="Wilkins M.J."/>
            <person name="Williams K.H."/>
            <person name="Banfield J.F."/>
        </authorList>
    </citation>
    <scope>NUCLEOTIDE SEQUENCE [LARGE SCALE GENOMIC DNA]</scope>
</reference>
<proteinExistence type="predicted"/>
<keyword evidence="1" id="KW-1133">Transmembrane helix</keyword>
<feature type="transmembrane region" description="Helical" evidence="1">
    <location>
        <begin position="7"/>
        <end position="29"/>
    </location>
</feature>
<dbReference type="PANTHER" id="PTHR43649">
    <property type="entry name" value="ARABINOSE-BINDING PROTEIN-RELATED"/>
    <property type="match status" value="1"/>
</dbReference>
<sequence length="425" mass="46603">MQFTRSQIIFIAIGGFIGILLLLVLFGVLPGRRENLNVTELTVWGVEDTRVFKNIIEQFEALHPGIAISYKKFEENTYEKSLLNALAAGEKPDVLMFENNWLLKHGGKLAPAPAEKMSPAMVQSLFPKVVEQDFVAGGQVYALPLYIDTLALAYNRDLFDKAGIVFPPTTWEEVGNTVDALRVLNGKNLERGAYAIGGTSKGAQNAVDVVQALLLQGGVEMINEKHTSALFAKEEGKKMFAMYTRFSDPSSAFYSWNDSMQEAKESFTKGGATAFFTYSKELSDLKARNAFLDIGVAPLPQLDPSEEVNVADYWGLAVFNGSAHPSESWDFVVFATTNTNATNTYLALTGNPPALRSLIQETQENPEIGVFAKQALTARSWLQPGEDVVRGAFDEAIALVLSKELTPERAIQKAEATVTEALRGK</sequence>
<evidence type="ECO:0000313" key="2">
    <source>
        <dbReference type="EMBL" id="KKU21422.1"/>
    </source>
</evidence>
<dbReference type="SUPFAM" id="SSF53850">
    <property type="entry name" value="Periplasmic binding protein-like II"/>
    <property type="match status" value="1"/>
</dbReference>
<organism evidence="2 3">
    <name type="scientific">Candidatus Nomurabacteria bacterium GW2011_GWA1_46_11</name>
    <dbReference type="NCBI Taxonomy" id="1618732"/>
    <lineage>
        <taxon>Bacteria</taxon>
        <taxon>Candidatus Nomuraibacteriota</taxon>
    </lineage>
</organism>
<dbReference type="PANTHER" id="PTHR43649:SF12">
    <property type="entry name" value="DIACETYLCHITOBIOSE BINDING PROTEIN DASA"/>
    <property type="match status" value="1"/>
</dbReference>
<keyword evidence="1" id="KW-0812">Transmembrane</keyword>
<dbReference type="Pfam" id="PF01547">
    <property type="entry name" value="SBP_bac_1"/>
    <property type="match status" value="1"/>
</dbReference>
<evidence type="ECO:0000256" key="1">
    <source>
        <dbReference type="SAM" id="Phobius"/>
    </source>
</evidence>
<keyword evidence="1" id="KW-0472">Membrane</keyword>
<dbReference type="InterPro" id="IPR006059">
    <property type="entry name" value="SBP"/>
</dbReference>
<gene>
    <name evidence="2" type="ORF">UX31_C0017G0006</name>
</gene>
<evidence type="ECO:0000313" key="3">
    <source>
        <dbReference type="Proteomes" id="UP000034107"/>
    </source>
</evidence>
<protein>
    <submittedName>
        <fullName evidence="2">Extracellular solute-binding protein family 1</fullName>
    </submittedName>
</protein>
<dbReference type="InterPro" id="IPR050490">
    <property type="entry name" value="Bact_solute-bd_prot1"/>
</dbReference>
<dbReference type="AlphaFoldDB" id="A0A0G1NM34"/>
<accession>A0A0G1NM34</accession>
<dbReference type="Gene3D" id="3.40.190.10">
    <property type="entry name" value="Periplasmic binding protein-like II"/>
    <property type="match status" value="1"/>
</dbReference>